<proteinExistence type="predicted"/>
<organism evidence="1 2">
    <name type="scientific">Choristoneura fumiferana</name>
    <name type="common">Spruce budworm moth</name>
    <name type="synonym">Archips fumiferana</name>
    <dbReference type="NCBI Taxonomy" id="7141"/>
    <lineage>
        <taxon>Eukaryota</taxon>
        <taxon>Metazoa</taxon>
        <taxon>Ecdysozoa</taxon>
        <taxon>Arthropoda</taxon>
        <taxon>Hexapoda</taxon>
        <taxon>Insecta</taxon>
        <taxon>Pterygota</taxon>
        <taxon>Neoptera</taxon>
        <taxon>Endopterygota</taxon>
        <taxon>Lepidoptera</taxon>
        <taxon>Glossata</taxon>
        <taxon>Ditrysia</taxon>
        <taxon>Tortricoidea</taxon>
        <taxon>Tortricidae</taxon>
        <taxon>Tortricinae</taxon>
        <taxon>Choristoneura</taxon>
    </lineage>
</organism>
<name>A0ACC0J9P6_CHOFU</name>
<gene>
    <name evidence="1" type="ORF">MSG28_008033</name>
</gene>
<comment type="caution">
    <text evidence="1">The sequence shown here is derived from an EMBL/GenBank/DDBJ whole genome shotgun (WGS) entry which is preliminary data.</text>
</comment>
<reference evidence="1 2" key="1">
    <citation type="journal article" date="2022" name="Genome Biol. Evol.">
        <title>The Spruce Budworm Genome: Reconstructing the Evolutionary History of Antifreeze Proteins.</title>
        <authorList>
            <person name="Beliveau C."/>
            <person name="Gagne P."/>
            <person name="Picq S."/>
            <person name="Vernygora O."/>
            <person name="Keeling C.I."/>
            <person name="Pinkney K."/>
            <person name="Doucet D."/>
            <person name="Wen F."/>
            <person name="Johnston J.S."/>
            <person name="Maaroufi H."/>
            <person name="Boyle B."/>
            <person name="Laroche J."/>
            <person name="Dewar K."/>
            <person name="Juretic N."/>
            <person name="Blackburn G."/>
            <person name="Nisole A."/>
            <person name="Brunet B."/>
            <person name="Brandao M."/>
            <person name="Lumley L."/>
            <person name="Duan J."/>
            <person name="Quan G."/>
            <person name="Lucarotti C.J."/>
            <person name="Roe A.D."/>
            <person name="Sperling F.A.H."/>
            <person name="Levesque R.C."/>
            <person name="Cusson M."/>
        </authorList>
    </citation>
    <scope>NUCLEOTIDE SEQUENCE [LARGE SCALE GENOMIC DNA]</scope>
    <source>
        <strain evidence="1">Glfc:IPQL:Cfum</strain>
    </source>
</reference>
<accession>A0ACC0J9P6</accession>
<protein>
    <submittedName>
        <fullName evidence="1">Uncharacterized protein</fullName>
    </submittedName>
</protein>
<dbReference type="Proteomes" id="UP001064048">
    <property type="component" value="Chromosome 13"/>
</dbReference>
<keyword evidence="2" id="KW-1185">Reference proteome</keyword>
<evidence type="ECO:0000313" key="1">
    <source>
        <dbReference type="EMBL" id="KAI8420834.1"/>
    </source>
</evidence>
<sequence length="65" mass="7143">MGRLCSRRHITVGGGTPVALQASRTLPPSRAELPSDTVTDNREFSATIFLWIARIAFESDFIHAT</sequence>
<evidence type="ECO:0000313" key="2">
    <source>
        <dbReference type="Proteomes" id="UP001064048"/>
    </source>
</evidence>
<dbReference type="EMBL" id="CM046113">
    <property type="protein sequence ID" value="KAI8420834.1"/>
    <property type="molecule type" value="Genomic_DNA"/>
</dbReference>